<evidence type="ECO:0000313" key="2">
    <source>
        <dbReference type="EMBL" id="EFV14626.2"/>
    </source>
</evidence>
<keyword evidence="1" id="KW-0812">Transmembrane</keyword>
<dbReference type="EMBL" id="ACZI02000003">
    <property type="protein sequence ID" value="EFV14626.2"/>
    <property type="molecule type" value="Genomic_DNA"/>
</dbReference>
<dbReference type="HOGENOM" id="CLU_3221899_0_0_11"/>
<keyword evidence="1" id="KW-0472">Membrane</keyword>
<evidence type="ECO:0000256" key="1">
    <source>
        <dbReference type="SAM" id="Phobius"/>
    </source>
</evidence>
<feature type="transmembrane region" description="Helical" evidence="1">
    <location>
        <begin position="21"/>
        <end position="39"/>
    </location>
</feature>
<comment type="caution">
    <text evidence="2">The sequence shown here is derived from an EMBL/GenBank/DDBJ whole genome shotgun (WGS) entry which is preliminary data.</text>
</comment>
<gene>
    <name evidence="2" type="ORF">HMPREF9336_00539</name>
</gene>
<accession>E5XM20</accession>
<keyword evidence="3" id="KW-1185">Reference proteome</keyword>
<organism evidence="2 3">
    <name type="scientific">Segniliparus rugosus (strain ATCC BAA-974 / DSM 45345 / CCUG 50838 / CIP 108380 / JCM 13579 / CDC 945)</name>
    <dbReference type="NCBI Taxonomy" id="679197"/>
    <lineage>
        <taxon>Bacteria</taxon>
        <taxon>Bacillati</taxon>
        <taxon>Actinomycetota</taxon>
        <taxon>Actinomycetes</taxon>
        <taxon>Mycobacteriales</taxon>
        <taxon>Segniliparaceae</taxon>
        <taxon>Segniliparus</taxon>
    </lineage>
</organism>
<dbReference type="AlphaFoldDB" id="E5XM20"/>
<dbReference type="Proteomes" id="UP000004816">
    <property type="component" value="Unassembled WGS sequence"/>
</dbReference>
<keyword evidence="1" id="KW-1133">Transmembrane helix</keyword>
<sequence>MRDRENKTPSDSERTEGRSRFTVARALLLGALSFGSLVGGEAAA</sequence>
<reference evidence="2 3" key="1">
    <citation type="journal article" date="2011" name="Stand. Genomic Sci.">
        <title>High quality draft genome sequence of Segniliparus rugosus CDC 945(T)= (ATCC BAA-974(T)).</title>
        <authorList>
            <person name="Earl A.M."/>
            <person name="Desjardins C.A."/>
            <person name="Fitzgerald M.G."/>
            <person name="Arachchi H.M."/>
            <person name="Zeng Q."/>
            <person name="Mehta T."/>
            <person name="Griggs A."/>
            <person name="Birren B.W."/>
            <person name="Toney N.C."/>
            <person name="Carr J."/>
            <person name="Posey J."/>
            <person name="Butler W.R."/>
        </authorList>
    </citation>
    <scope>NUCLEOTIDE SEQUENCE [LARGE SCALE GENOMIC DNA]</scope>
    <source>
        <strain evidence="3">ATCC BAA-974 / DSM 45345 / CCUG 50838 / CIP 108380 / JCM 13579 / CDC 945</strain>
    </source>
</reference>
<name>E5XM20_SEGRC</name>
<evidence type="ECO:0000313" key="3">
    <source>
        <dbReference type="Proteomes" id="UP000004816"/>
    </source>
</evidence>
<dbReference type="RefSeq" id="WP_021030626.1">
    <property type="nucleotide sequence ID" value="NZ_KI391954.1"/>
</dbReference>
<proteinExistence type="predicted"/>
<protein>
    <submittedName>
        <fullName evidence="2">Uncharacterized protein</fullName>
    </submittedName>
</protein>